<evidence type="ECO:0000313" key="1">
    <source>
        <dbReference type="EMBL" id="MBE0348306.1"/>
    </source>
</evidence>
<dbReference type="AlphaFoldDB" id="A0A8I0MYQ2"/>
<gene>
    <name evidence="1" type="ORF">PPEP_a4599</name>
</gene>
<dbReference type="Proteomes" id="UP000660708">
    <property type="component" value="Unassembled WGS sequence"/>
</dbReference>
<dbReference type="PANTHER" id="PTHR33988">
    <property type="entry name" value="ENDORIBONUCLEASE MAZF-RELATED"/>
    <property type="match status" value="1"/>
</dbReference>
<dbReference type="PANTHER" id="PTHR33988:SF3">
    <property type="entry name" value="ENDORIBONUCLEASE TOXIN CHPB-RELATED"/>
    <property type="match status" value="1"/>
</dbReference>
<reference evidence="1 2" key="1">
    <citation type="submission" date="2015-06" db="EMBL/GenBank/DDBJ databases">
        <title>Genome sequence of Pseudoalteromonas peptidolytica.</title>
        <authorList>
            <person name="Xie B.-B."/>
            <person name="Rong J.-C."/>
            <person name="Qin Q.-L."/>
            <person name="Zhang Y.-Z."/>
        </authorList>
    </citation>
    <scope>NUCLEOTIDE SEQUENCE [LARGE SCALE GENOMIC DNA]</scope>
    <source>
        <strain evidence="1 2">F12-50-A1</strain>
    </source>
</reference>
<dbReference type="Gene3D" id="2.30.30.110">
    <property type="match status" value="1"/>
</dbReference>
<dbReference type="Pfam" id="PF02452">
    <property type="entry name" value="PemK_toxin"/>
    <property type="match status" value="1"/>
</dbReference>
<proteinExistence type="predicted"/>
<dbReference type="SUPFAM" id="SSF50118">
    <property type="entry name" value="Cell growth inhibitor/plasmid maintenance toxic component"/>
    <property type="match status" value="1"/>
</dbReference>
<dbReference type="GO" id="GO:0016075">
    <property type="term" value="P:rRNA catabolic process"/>
    <property type="evidence" value="ECO:0007669"/>
    <property type="project" value="TreeGrafter"/>
</dbReference>
<protein>
    <submittedName>
        <fullName evidence="1">mRNA interferase</fullName>
    </submittedName>
</protein>
<comment type="caution">
    <text evidence="1">The sequence shown here is derived from an EMBL/GenBank/DDBJ whole genome shotgun (WGS) entry which is preliminary data.</text>
</comment>
<organism evidence="1 2">
    <name type="scientific">Pseudoalteromonas peptidolytica F12-50-A1</name>
    <dbReference type="NCBI Taxonomy" id="1315280"/>
    <lineage>
        <taxon>Bacteria</taxon>
        <taxon>Pseudomonadati</taxon>
        <taxon>Pseudomonadota</taxon>
        <taxon>Gammaproteobacteria</taxon>
        <taxon>Alteromonadales</taxon>
        <taxon>Pseudoalteromonadaceae</taxon>
        <taxon>Pseudoalteromonas</taxon>
    </lineage>
</organism>
<accession>A0A8I0MYQ2</accession>
<dbReference type="InterPro" id="IPR003477">
    <property type="entry name" value="PemK-like"/>
</dbReference>
<evidence type="ECO:0000313" key="2">
    <source>
        <dbReference type="Proteomes" id="UP000660708"/>
    </source>
</evidence>
<dbReference type="GO" id="GO:0004521">
    <property type="term" value="F:RNA endonuclease activity"/>
    <property type="evidence" value="ECO:0007669"/>
    <property type="project" value="TreeGrafter"/>
</dbReference>
<dbReference type="EMBL" id="AQHF01000032">
    <property type="protein sequence ID" value="MBE0348306.1"/>
    <property type="molecule type" value="Genomic_DNA"/>
</dbReference>
<sequence>MNKKYIPKRGDIVFTDFDPSAGHEQAHKRPALVLSPEPFNNQIQLALVAPITSTVRGHGFEVKLDDKTTTQGVVLCQQVKTIDYEYRGIKFIEKAPKRVIDESLARVRVLVS</sequence>
<dbReference type="GO" id="GO:0003677">
    <property type="term" value="F:DNA binding"/>
    <property type="evidence" value="ECO:0007669"/>
    <property type="project" value="InterPro"/>
</dbReference>
<dbReference type="InterPro" id="IPR011067">
    <property type="entry name" value="Plasmid_toxin/cell-grow_inhib"/>
</dbReference>
<keyword evidence="2" id="KW-1185">Reference proteome</keyword>
<name>A0A8I0MYQ2_9GAMM</name>
<dbReference type="GO" id="GO:0006402">
    <property type="term" value="P:mRNA catabolic process"/>
    <property type="evidence" value="ECO:0007669"/>
    <property type="project" value="TreeGrafter"/>
</dbReference>
<dbReference type="RefSeq" id="WP_147389486.1">
    <property type="nucleotide sequence ID" value="NZ_AQHF01000032.1"/>
</dbReference>